<proteinExistence type="predicted"/>
<evidence type="ECO:0000313" key="1">
    <source>
        <dbReference type="EMBL" id="RMB13023.1"/>
    </source>
</evidence>
<dbReference type="InParanoid" id="A0A3M0DA72"/>
<evidence type="ECO:0000313" key="2">
    <source>
        <dbReference type="Proteomes" id="UP000271227"/>
    </source>
</evidence>
<dbReference type="Pfam" id="PF12007">
    <property type="entry name" value="DUF3501"/>
    <property type="match status" value="1"/>
</dbReference>
<dbReference type="RefSeq" id="WP_121936809.1">
    <property type="nucleotide sequence ID" value="NZ_REFR01000001.1"/>
</dbReference>
<comment type="caution">
    <text evidence="1">The sequence shown here is derived from an EMBL/GenBank/DDBJ whole genome shotgun (WGS) entry which is preliminary data.</text>
</comment>
<name>A0A3M0DA72_9PROT</name>
<dbReference type="EMBL" id="REFR01000001">
    <property type="protein sequence ID" value="RMB13023.1"/>
    <property type="molecule type" value="Genomic_DNA"/>
</dbReference>
<sequence length="199" mass="22360">MTAAVTKKRSIERSDILDAATYAAARKARRAEIIAMKKNRRVHVGPHLTLYFECYETMLYQVQEMLHAEGGGEEQLQDELLAYNPLIPQGNELSATLMIEVNEPVQRARLLDSLGRIEEHVSLRFGGETVQATWENDVDRTTPDGKTSSVHFLHFHMTAEQAAAFAAPGTEVIVTVTHPNYTHMAGLREDMRAELTRDL</sequence>
<keyword evidence="2" id="KW-1185">Reference proteome</keyword>
<dbReference type="OrthoDB" id="9780579at2"/>
<dbReference type="InterPro" id="IPR021890">
    <property type="entry name" value="DUF3501"/>
</dbReference>
<reference evidence="1 2" key="1">
    <citation type="submission" date="2018-10" db="EMBL/GenBank/DDBJ databases">
        <title>Genomic Encyclopedia of Archaeal and Bacterial Type Strains, Phase II (KMG-II): from individual species to whole genera.</title>
        <authorList>
            <person name="Goeker M."/>
        </authorList>
    </citation>
    <scope>NUCLEOTIDE SEQUENCE [LARGE SCALE GENOMIC DNA]</scope>
    <source>
        <strain evidence="1 2">DSM 25217</strain>
    </source>
</reference>
<dbReference type="AlphaFoldDB" id="A0A3M0DA72"/>
<organism evidence="1 2">
    <name type="scientific">Eilatimonas milleporae</name>
    <dbReference type="NCBI Taxonomy" id="911205"/>
    <lineage>
        <taxon>Bacteria</taxon>
        <taxon>Pseudomonadati</taxon>
        <taxon>Pseudomonadota</taxon>
        <taxon>Alphaproteobacteria</taxon>
        <taxon>Kordiimonadales</taxon>
        <taxon>Kordiimonadaceae</taxon>
        <taxon>Eilatimonas</taxon>
    </lineage>
</organism>
<dbReference type="Proteomes" id="UP000271227">
    <property type="component" value="Unassembled WGS sequence"/>
</dbReference>
<protein>
    <submittedName>
        <fullName evidence="1">Uncharacterized protein DUF3501</fullName>
    </submittedName>
</protein>
<accession>A0A3M0DA72</accession>
<gene>
    <name evidence="1" type="ORF">BXY39_0014</name>
</gene>